<dbReference type="Proteomes" id="UP000000707">
    <property type="component" value="Unassembled WGS sequence"/>
</dbReference>
<feature type="domain" description="Jumonji helical" evidence="1">
    <location>
        <begin position="1"/>
        <end position="35"/>
    </location>
</feature>
<organism evidence="3">
    <name type="scientific">Candida tenuis (strain ATCC 10573 / BCRC 21748 / CBS 615 / JCM 9827 / NBRC 10315 / NRRL Y-1498 / VKM Y-70)</name>
    <name type="common">Yeast</name>
    <name type="synonym">Yamadazyma tenuis</name>
    <dbReference type="NCBI Taxonomy" id="590646"/>
    <lineage>
        <taxon>Eukaryota</taxon>
        <taxon>Fungi</taxon>
        <taxon>Dikarya</taxon>
        <taxon>Ascomycota</taxon>
        <taxon>Saccharomycotina</taxon>
        <taxon>Pichiomycetes</taxon>
        <taxon>Debaryomycetaceae</taxon>
        <taxon>Yamadazyma</taxon>
    </lineage>
</organism>
<evidence type="ECO:0000259" key="1">
    <source>
        <dbReference type="Pfam" id="PF17811"/>
    </source>
</evidence>
<dbReference type="HOGENOM" id="CLU_1959281_0_0_1"/>
<dbReference type="STRING" id="590646.G3BBZ9"/>
<gene>
    <name evidence="2" type="ORF">CANTEDRAFT_116816</name>
</gene>
<sequence length="128" mass="15042">MNMKTQLDIYKIEKDTHVPMKFRHPQFNKVLWLASYYYYTHQGEYLSDIGCGKDLVKQEHEKDAKDTENKMVAKKVLSSLISHLRDHYNLSKTNHAARKSIPTTLIGKDVEKYLNGLNKLLEEVIYRV</sequence>
<dbReference type="AlphaFoldDB" id="G3BBZ9"/>
<dbReference type="KEGG" id="cten:18248456"/>
<dbReference type="EMBL" id="GL996528">
    <property type="protein sequence ID" value="EGV61251.1"/>
    <property type="molecule type" value="Genomic_DNA"/>
</dbReference>
<protein>
    <recommendedName>
        <fullName evidence="1">Jumonji helical domain-containing protein</fullName>
    </recommendedName>
</protein>
<keyword evidence="3" id="KW-1185">Reference proteome</keyword>
<dbReference type="InterPro" id="IPR041070">
    <property type="entry name" value="JHD"/>
</dbReference>
<dbReference type="eggNOG" id="KOG1633">
    <property type="taxonomic scope" value="Eukaryota"/>
</dbReference>
<proteinExistence type="predicted"/>
<name>G3BBZ9_CANTC</name>
<evidence type="ECO:0000313" key="2">
    <source>
        <dbReference type="EMBL" id="EGV61251.1"/>
    </source>
</evidence>
<dbReference type="Pfam" id="PF17811">
    <property type="entry name" value="JHD"/>
    <property type="match status" value="1"/>
</dbReference>
<dbReference type="GeneID" id="18248456"/>
<evidence type="ECO:0000313" key="3">
    <source>
        <dbReference type="Proteomes" id="UP000000707"/>
    </source>
</evidence>
<accession>G3BBZ9</accession>
<dbReference type="OrthoDB" id="5876800at2759"/>
<reference evidence="2 3" key="1">
    <citation type="journal article" date="2011" name="Proc. Natl. Acad. Sci. U.S.A.">
        <title>Comparative genomics of xylose-fermenting fungi for enhanced biofuel production.</title>
        <authorList>
            <person name="Wohlbach D.J."/>
            <person name="Kuo A."/>
            <person name="Sato T.K."/>
            <person name="Potts K.M."/>
            <person name="Salamov A.A."/>
            <person name="LaButti K.M."/>
            <person name="Sun H."/>
            <person name="Clum A."/>
            <person name="Pangilinan J.L."/>
            <person name="Lindquist E.A."/>
            <person name="Lucas S."/>
            <person name="Lapidus A."/>
            <person name="Jin M."/>
            <person name="Gunawan C."/>
            <person name="Balan V."/>
            <person name="Dale B.E."/>
            <person name="Jeffries T.W."/>
            <person name="Zinkel R."/>
            <person name="Barry K.W."/>
            <person name="Grigoriev I.V."/>
            <person name="Gasch A.P."/>
        </authorList>
    </citation>
    <scope>NUCLEOTIDE SEQUENCE [LARGE SCALE GENOMIC DNA]</scope>
    <source>
        <strain evidence="3">ATCC 10573 / BCRC 21748 / CBS 615 / JCM 9827 / NBRC 10315 / NRRL Y-1498 / VKM Y-70</strain>
    </source>
</reference>